<name>A0ABZ1BTX7_9FIRM</name>
<keyword evidence="10" id="KW-1185">Reference proteome</keyword>
<dbReference type="PROSITE" id="PS50928">
    <property type="entry name" value="ABC_TM1"/>
    <property type="match status" value="1"/>
</dbReference>
<accession>A0ABZ1BTX7</accession>
<dbReference type="SUPFAM" id="SSF161098">
    <property type="entry name" value="MetI-like"/>
    <property type="match status" value="1"/>
</dbReference>
<keyword evidence="5 7" id="KW-1133">Transmembrane helix</keyword>
<keyword evidence="3" id="KW-1003">Cell membrane</keyword>
<protein>
    <submittedName>
        <fullName evidence="9">Carbohydrate ABC transporter permease</fullName>
    </submittedName>
</protein>
<dbReference type="PANTHER" id="PTHR43744">
    <property type="entry name" value="ABC TRANSPORTER PERMEASE PROTEIN MG189-RELATED-RELATED"/>
    <property type="match status" value="1"/>
</dbReference>
<sequence length="272" mass="30138">MTAKRIVMYALLGAVAFLTLFPFYWMLVLATHDRGTIFNYPPPLVPGDKAAVNYRQLVESVPFWRNFWNSLYTAGMGTLATLFFCSLGGFGFAMYDFRFKEPLFAVLVATLMIPSLLGIIPYYLIMQWLGWLNHPRALYVPGMASAFGIFLMRQYIASAIPRDLMDAARIDGCTEFTIFRRIIVPLIKPALGTLSIITFVGSWNNFMGALIVMRTREAYTLPVALRSLQGVTSTDWGALMLGTAISVLPLLLAFVTGSSRIIEGLTAGATKG</sequence>
<evidence type="ECO:0000256" key="4">
    <source>
        <dbReference type="ARBA" id="ARBA00022692"/>
    </source>
</evidence>
<keyword evidence="4 7" id="KW-0812">Transmembrane</keyword>
<keyword evidence="6 7" id="KW-0472">Membrane</keyword>
<reference evidence="10" key="1">
    <citation type="submission" date="2023-12" db="EMBL/GenBank/DDBJ databases">
        <title>Novel isolates from deep terrestrial aquifers shed light on the physiology and ecology of the class Limnochordia.</title>
        <authorList>
            <person name="Karnachuk O.V."/>
            <person name="Lukina A.P."/>
            <person name="Avakyan M.R."/>
            <person name="Kadnikov V."/>
            <person name="Begmatov S."/>
            <person name="Beletsky A.V."/>
            <person name="Mardanov A.V."/>
            <person name="Ravin N.V."/>
        </authorList>
    </citation>
    <scope>NUCLEOTIDE SEQUENCE [LARGE SCALE GENOMIC DNA]</scope>
    <source>
        <strain evidence="10">LN</strain>
    </source>
</reference>
<evidence type="ECO:0000259" key="8">
    <source>
        <dbReference type="PROSITE" id="PS50928"/>
    </source>
</evidence>
<dbReference type="EMBL" id="CP141614">
    <property type="protein sequence ID" value="WRP15613.1"/>
    <property type="molecule type" value="Genomic_DNA"/>
</dbReference>
<comment type="subcellular location">
    <subcellularLocation>
        <location evidence="1 7">Cell membrane</location>
        <topology evidence="1 7">Multi-pass membrane protein</topology>
    </subcellularLocation>
</comment>
<dbReference type="Gene3D" id="1.10.3720.10">
    <property type="entry name" value="MetI-like"/>
    <property type="match status" value="1"/>
</dbReference>
<evidence type="ECO:0000256" key="6">
    <source>
        <dbReference type="ARBA" id="ARBA00023136"/>
    </source>
</evidence>
<evidence type="ECO:0000256" key="3">
    <source>
        <dbReference type="ARBA" id="ARBA00022475"/>
    </source>
</evidence>
<feature type="transmembrane region" description="Helical" evidence="7">
    <location>
        <begin position="137"/>
        <end position="156"/>
    </location>
</feature>
<evidence type="ECO:0000256" key="7">
    <source>
        <dbReference type="RuleBase" id="RU363032"/>
    </source>
</evidence>
<gene>
    <name evidence="9" type="ORF">VLY81_05475</name>
</gene>
<keyword evidence="2 7" id="KW-0813">Transport</keyword>
<dbReference type="PANTHER" id="PTHR43744:SF12">
    <property type="entry name" value="ABC TRANSPORTER PERMEASE PROTEIN MG189-RELATED"/>
    <property type="match status" value="1"/>
</dbReference>
<dbReference type="CDD" id="cd06261">
    <property type="entry name" value="TM_PBP2"/>
    <property type="match status" value="1"/>
</dbReference>
<feature type="domain" description="ABC transmembrane type-1" evidence="8">
    <location>
        <begin position="67"/>
        <end position="257"/>
    </location>
</feature>
<feature type="transmembrane region" description="Helical" evidence="7">
    <location>
        <begin position="236"/>
        <end position="255"/>
    </location>
</feature>
<comment type="similarity">
    <text evidence="7">Belongs to the binding-protein-dependent transport system permease family.</text>
</comment>
<feature type="transmembrane region" description="Helical" evidence="7">
    <location>
        <begin position="71"/>
        <end position="95"/>
    </location>
</feature>
<dbReference type="Proteomes" id="UP001333102">
    <property type="component" value="Chromosome"/>
</dbReference>
<evidence type="ECO:0000256" key="1">
    <source>
        <dbReference type="ARBA" id="ARBA00004651"/>
    </source>
</evidence>
<organism evidence="9 10">
    <name type="scientific">Geochorda subterranea</name>
    <dbReference type="NCBI Taxonomy" id="3109564"/>
    <lineage>
        <taxon>Bacteria</taxon>
        <taxon>Bacillati</taxon>
        <taxon>Bacillota</taxon>
        <taxon>Limnochordia</taxon>
        <taxon>Limnochordales</taxon>
        <taxon>Geochordaceae</taxon>
        <taxon>Geochorda</taxon>
    </lineage>
</organism>
<evidence type="ECO:0000313" key="9">
    <source>
        <dbReference type="EMBL" id="WRP15613.1"/>
    </source>
</evidence>
<dbReference type="InterPro" id="IPR000515">
    <property type="entry name" value="MetI-like"/>
</dbReference>
<feature type="transmembrane region" description="Helical" evidence="7">
    <location>
        <begin position="102"/>
        <end position="125"/>
    </location>
</feature>
<dbReference type="RefSeq" id="WP_324670019.1">
    <property type="nucleotide sequence ID" value="NZ_CP141614.1"/>
</dbReference>
<proteinExistence type="inferred from homology"/>
<evidence type="ECO:0000256" key="2">
    <source>
        <dbReference type="ARBA" id="ARBA00022448"/>
    </source>
</evidence>
<evidence type="ECO:0000256" key="5">
    <source>
        <dbReference type="ARBA" id="ARBA00022989"/>
    </source>
</evidence>
<dbReference type="Pfam" id="PF00528">
    <property type="entry name" value="BPD_transp_1"/>
    <property type="match status" value="1"/>
</dbReference>
<evidence type="ECO:0000313" key="10">
    <source>
        <dbReference type="Proteomes" id="UP001333102"/>
    </source>
</evidence>
<dbReference type="InterPro" id="IPR035906">
    <property type="entry name" value="MetI-like_sf"/>
</dbReference>